<feature type="region of interest" description="Disordered" evidence="1">
    <location>
        <begin position="108"/>
        <end position="138"/>
    </location>
</feature>
<dbReference type="EMBL" id="ASQP01000469">
    <property type="protein sequence ID" value="OMI34390.1"/>
    <property type="molecule type" value="Genomic_DNA"/>
</dbReference>
<dbReference type="Proteomes" id="UP000186168">
    <property type="component" value="Unassembled WGS sequence"/>
</dbReference>
<dbReference type="STRING" id="67365.GCA_001704635_01756"/>
<protein>
    <recommendedName>
        <fullName evidence="2">K1 capsule-specific polysaccharide lyase C-terminal domain-containing protein</fullName>
    </recommendedName>
</protein>
<feature type="domain" description="K1 capsule-specific polysaccharide lyase C-terminal" evidence="2">
    <location>
        <begin position="267"/>
        <end position="336"/>
    </location>
</feature>
<evidence type="ECO:0000259" key="2">
    <source>
        <dbReference type="Pfam" id="PF24146"/>
    </source>
</evidence>
<keyword evidence="4" id="KW-1185">Reference proteome</keyword>
<dbReference type="AlphaFoldDB" id="A0A1R1S7X9"/>
<dbReference type="Pfam" id="PF24146">
    <property type="entry name" value="K1-lyase_C"/>
    <property type="match status" value="1"/>
</dbReference>
<gene>
    <name evidence="3" type="ORF">SPAR_36441</name>
</gene>
<evidence type="ECO:0000313" key="3">
    <source>
        <dbReference type="EMBL" id="OMI34390.1"/>
    </source>
</evidence>
<evidence type="ECO:0000313" key="4">
    <source>
        <dbReference type="Proteomes" id="UP000186168"/>
    </source>
</evidence>
<dbReference type="InterPro" id="IPR056204">
    <property type="entry name" value="K1-lyase_C"/>
</dbReference>
<accession>A0A1R1S7X9</accession>
<name>A0A1R1S7X9_9ACTN</name>
<feature type="compositionally biased region" description="Polar residues" evidence="1">
    <location>
        <begin position="108"/>
        <end position="122"/>
    </location>
</feature>
<organism evidence="3 4">
    <name type="scientific">Streptomyces sparsogenes DSM 40356</name>
    <dbReference type="NCBI Taxonomy" id="1331668"/>
    <lineage>
        <taxon>Bacteria</taxon>
        <taxon>Bacillati</taxon>
        <taxon>Actinomycetota</taxon>
        <taxon>Actinomycetes</taxon>
        <taxon>Kitasatosporales</taxon>
        <taxon>Streptomycetaceae</taxon>
        <taxon>Streptomyces</taxon>
    </lineage>
</organism>
<sequence>MNITVTPNGTQPPRVIQVTEGAVTSVNGDRGDVTITAADLGAISAGDAAGGDLTGTYPNPTVAKVSGVAVTGTPTAGQVPTATSGTAATWQTPAAGPSAAGTVAAQTSFGAPSSAGSATTYSRGDHTHGTPTLPAASTSTAGVVQLDGTAADIAALGTQAAGSTGKAADAGHVHPTTGVLSTAGGNLTGAVTSNRTATSDVAYAVILGGDTFDRYRVLGSGNIEQGSGAAAREVTYGRTAANQWSVTGADLRVATAGRGLMVAEGSNAKMGTVALAAGAATVSTTAVTANSRIFLTNQALGGTAGFLRVSARTAGTSFTITSSSGTDTSTVAWMIVEPA</sequence>
<comment type="caution">
    <text evidence="3">The sequence shown here is derived from an EMBL/GenBank/DDBJ whole genome shotgun (WGS) entry which is preliminary data.</text>
</comment>
<evidence type="ECO:0000256" key="1">
    <source>
        <dbReference type="SAM" id="MobiDB-lite"/>
    </source>
</evidence>
<dbReference type="RefSeq" id="WP_065966609.1">
    <property type="nucleotide sequence ID" value="NZ_ASQP01000469.1"/>
</dbReference>
<reference evidence="3 4" key="1">
    <citation type="submission" date="2013-05" db="EMBL/GenBank/DDBJ databases">
        <title>Genome sequence of Streptomyces sparsogenes DSM 40356.</title>
        <authorList>
            <person name="Coyne S."/>
            <person name="Seebeck F.P."/>
        </authorList>
    </citation>
    <scope>NUCLEOTIDE SEQUENCE [LARGE SCALE GENOMIC DNA]</scope>
    <source>
        <strain evidence="3 4">DSM 40356</strain>
    </source>
</reference>
<proteinExistence type="predicted"/>
<dbReference type="GeneID" id="96746691"/>